<evidence type="ECO:0000256" key="1">
    <source>
        <dbReference type="SAM" id="Phobius"/>
    </source>
</evidence>
<organism evidence="3 4">
    <name type="scientific">Marinicauda salina</name>
    <dbReference type="NCBI Taxonomy" id="2135793"/>
    <lineage>
        <taxon>Bacteria</taxon>
        <taxon>Pseudomonadati</taxon>
        <taxon>Pseudomonadota</taxon>
        <taxon>Alphaproteobacteria</taxon>
        <taxon>Maricaulales</taxon>
        <taxon>Maricaulaceae</taxon>
        <taxon>Marinicauda</taxon>
    </lineage>
</organism>
<feature type="transmembrane region" description="Helical" evidence="1">
    <location>
        <begin position="96"/>
        <end position="117"/>
    </location>
</feature>
<dbReference type="AlphaFoldDB" id="A0A2U2BXR8"/>
<feature type="transmembrane region" description="Helical" evidence="1">
    <location>
        <begin position="57"/>
        <end position="76"/>
    </location>
</feature>
<evidence type="ECO:0000313" key="3">
    <source>
        <dbReference type="EMBL" id="PWE18764.1"/>
    </source>
</evidence>
<keyword evidence="1" id="KW-1133">Transmembrane helix</keyword>
<reference evidence="4" key="1">
    <citation type="submission" date="2018-05" db="EMBL/GenBank/DDBJ databases">
        <authorList>
            <person name="Liu B.-T."/>
        </authorList>
    </citation>
    <scope>NUCLEOTIDE SEQUENCE [LARGE SCALE GENOMIC DNA]</scope>
    <source>
        <strain evidence="4">WD6-1</strain>
    </source>
</reference>
<dbReference type="GO" id="GO:0016020">
    <property type="term" value="C:membrane"/>
    <property type="evidence" value="ECO:0007669"/>
    <property type="project" value="InterPro"/>
</dbReference>
<gene>
    <name evidence="3" type="ORF">DDZ18_04000</name>
</gene>
<name>A0A2U2BXR8_9PROT</name>
<protein>
    <submittedName>
        <fullName evidence="3">Pilus assembly protein CpaA</fullName>
    </submittedName>
</protein>
<feature type="domain" description="Prepilin type IV endopeptidase peptidase" evidence="2">
    <location>
        <begin position="9"/>
        <end position="112"/>
    </location>
</feature>
<dbReference type="EMBL" id="QEXV01000001">
    <property type="protein sequence ID" value="PWE18764.1"/>
    <property type="molecule type" value="Genomic_DNA"/>
</dbReference>
<dbReference type="RefSeq" id="WP_109252038.1">
    <property type="nucleotide sequence ID" value="NZ_QEXV01000001.1"/>
</dbReference>
<dbReference type="Pfam" id="PF01478">
    <property type="entry name" value="Peptidase_A24"/>
    <property type="match status" value="1"/>
</dbReference>
<dbReference type="Gene3D" id="1.20.120.1220">
    <property type="match status" value="1"/>
</dbReference>
<accession>A0A2U2BXR8</accession>
<evidence type="ECO:0000259" key="2">
    <source>
        <dbReference type="Pfam" id="PF01478"/>
    </source>
</evidence>
<dbReference type="OrthoDB" id="5329005at2"/>
<feature type="transmembrane region" description="Helical" evidence="1">
    <location>
        <begin position="27"/>
        <end position="50"/>
    </location>
</feature>
<sequence length="167" mass="16359">MLAQAAILAFAFLMILAAITDVRGYTIPNWIVGALIALWPAAAIGADLGWADAGAHLLIGFAALAAGMALWAPGFLGGGDAKLLAAGALWFGWPDVFGFVLLACAAGGVLALALVGLRAAAPALRLPPERVAGTPLAQGAPAPYAVAIAAGALMTIPAGPLAAAAGV</sequence>
<comment type="caution">
    <text evidence="3">The sequence shown here is derived from an EMBL/GenBank/DDBJ whole genome shotgun (WGS) entry which is preliminary data.</text>
</comment>
<dbReference type="GO" id="GO:0004190">
    <property type="term" value="F:aspartic-type endopeptidase activity"/>
    <property type="evidence" value="ECO:0007669"/>
    <property type="project" value="InterPro"/>
</dbReference>
<keyword evidence="4" id="KW-1185">Reference proteome</keyword>
<proteinExistence type="predicted"/>
<keyword evidence="1" id="KW-0812">Transmembrane</keyword>
<dbReference type="Proteomes" id="UP000245168">
    <property type="component" value="Unassembled WGS sequence"/>
</dbReference>
<dbReference type="InterPro" id="IPR000045">
    <property type="entry name" value="Prepilin_IV_endopep_pep"/>
</dbReference>
<evidence type="ECO:0000313" key="4">
    <source>
        <dbReference type="Proteomes" id="UP000245168"/>
    </source>
</evidence>
<keyword evidence="1" id="KW-0472">Membrane</keyword>